<name>A0A9K3DNC5_HELAN</name>
<comment type="caution">
    <text evidence="3">The sequence shown here is derived from an EMBL/GenBank/DDBJ whole genome shotgun (WGS) entry which is preliminary data.</text>
</comment>
<keyword evidence="1" id="KW-0853">WD repeat</keyword>
<dbReference type="PANTHER" id="PTHR15574:SF65">
    <property type="entry name" value="TRANSDUCIN_WD40 REPEAT-LIKE SUPERFAMILY PROTEIN"/>
    <property type="match status" value="1"/>
</dbReference>
<dbReference type="InterPro" id="IPR036322">
    <property type="entry name" value="WD40_repeat_dom_sf"/>
</dbReference>
<dbReference type="Gramene" id="mRNA:HanXRQr2_Chr17g0831451">
    <property type="protein sequence ID" value="mRNA:HanXRQr2_Chr17g0831451"/>
    <property type="gene ID" value="HanXRQr2_Chr17g0831451"/>
</dbReference>
<reference evidence="3" key="1">
    <citation type="journal article" date="2017" name="Nature">
        <title>The sunflower genome provides insights into oil metabolism, flowering and Asterid evolution.</title>
        <authorList>
            <person name="Badouin H."/>
            <person name="Gouzy J."/>
            <person name="Grassa C.J."/>
            <person name="Murat F."/>
            <person name="Staton S.E."/>
            <person name="Cottret L."/>
            <person name="Lelandais-Briere C."/>
            <person name="Owens G.L."/>
            <person name="Carrere S."/>
            <person name="Mayjonade B."/>
            <person name="Legrand L."/>
            <person name="Gill N."/>
            <person name="Kane N.C."/>
            <person name="Bowers J.E."/>
            <person name="Hubner S."/>
            <person name="Bellec A."/>
            <person name="Berard A."/>
            <person name="Berges H."/>
            <person name="Blanchet N."/>
            <person name="Boniface M.C."/>
            <person name="Brunel D."/>
            <person name="Catrice O."/>
            <person name="Chaidir N."/>
            <person name="Claudel C."/>
            <person name="Donnadieu C."/>
            <person name="Faraut T."/>
            <person name="Fievet G."/>
            <person name="Helmstetter N."/>
            <person name="King M."/>
            <person name="Knapp S.J."/>
            <person name="Lai Z."/>
            <person name="Le Paslier M.C."/>
            <person name="Lippi Y."/>
            <person name="Lorenzon L."/>
            <person name="Mandel J.R."/>
            <person name="Marage G."/>
            <person name="Marchand G."/>
            <person name="Marquand E."/>
            <person name="Bret-Mestries E."/>
            <person name="Morien E."/>
            <person name="Nambeesan S."/>
            <person name="Nguyen T."/>
            <person name="Pegot-Espagnet P."/>
            <person name="Pouilly N."/>
            <person name="Raftis F."/>
            <person name="Sallet E."/>
            <person name="Schiex T."/>
            <person name="Thomas J."/>
            <person name="Vandecasteele C."/>
            <person name="Vares D."/>
            <person name="Vear F."/>
            <person name="Vautrin S."/>
            <person name="Crespi M."/>
            <person name="Mangin B."/>
            <person name="Burke J.M."/>
            <person name="Salse J."/>
            <person name="Munos S."/>
            <person name="Vincourt P."/>
            <person name="Rieseberg L.H."/>
            <person name="Langlade N.B."/>
        </authorList>
    </citation>
    <scope>NUCLEOTIDE SEQUENCE</scope>
    <source>
        <tissue evidence="3">Leaves</tissue>
    </source>
</reference>
<keyword evidence="2" id="KW-0677">Repeat</keyword>
<dbReference type="AlphaFoldDB" id="A0A9K3DNC5"/>
<evidence type="ECO:0000313" key="3">
    <source>
        <dbReference type="EMBL" id="KAF5757834.1"/>
    </source>
</evidence>
<evidence type="ECO:0000256" key="1">
    <source>
        <dbReference type="ARBA" id="ARBA00022574"/>
    </source>
</evidence>
<accession>A0A9K3DNC5</accession>
<organism evidence="3 4">
    <name type="scientific">Helianthus annuus</name>
    <name type="common">Common sunflower</name>
    <dbReference type="NCBI Taxonomy" id="4232"/>
    <lineage>
        <taxon>Eukaryota</taxon>
        <taxon>Viridiplantae</taxon>
        <taxon>Streptophyta</taxon>
        <taxon>Embryophyta</taxon>
        <taxon>Tracheophyta</taxon>
        <taxon>Spermatophyta</taxon>
        <taxon>Magnoliopsida</taxon>
        <taxon>eudicotyledons</taxon>
        <taxon>Gunneridae</taxon>
        <taxon>Pentapetalae</taxon>
        <taxon>asterids</taxon>
        <taxon>campanulids</taxon>
        <taxon>Asterales</taxon>
        <taxon>Asteraceae</taxon>
        <taxon>Asteroideae</taxon>
        <taxon>Heliantheae alliance</taxon>
        <taxon>Heliantheae</taxon>
        <taxon>Helianthus</taxon>
    </lineage>
</organism>
<dbReference type="InterPro" id="IPR015943">
    <property type="entry name" value="WD40/YVTN_repeat-like_dom_sf"/>
</dbReference>
<dbReference type="GO" id="GO:0005737">
    <property type="term" value="C:cytoplasm"/>
    <property type="evidence" value="ECO:0000318"/>
    <property type="project" value="GO_Central"/>
</dbReference>
<gene>
    <name evidence="3" type="ORF">HanXRQr2_Chr17g0831451</name>
</gene>
<reference evidence="3" key="2">
    <citation type="submission" date="2020-06" db="EMBL/GenBank/DDBJ databases">
        <title>Helianthus annuus Genome sequencing and assembly Release 2.</title>
        <authorList>
            <person name="Gouzy J."/>
            <person name="Langlade N."/>
            <person name="Munos S."/>
        </authorList>
    </citation>
    <scope>NUCLEOTIDE SEQUENCE</scope>
    <source>
        <tissue evidence="3">Leaves</tissue>
    </source>
</reference>
<proteinExistence type="predicted"/>
<dbReference type="InterPro" id="IPR001680">
    <property type="entry name" value="WD40_rpt"/>
</dbReference>
<dbReference type="GO" id="GO:0080008">
    <property type="term" value="C:Cul4-RING E3 ubiquitin ligase complex"/>
    <property type="evidence" value="ECO:0000318"/>
    <property type="project" value="GO_Central"/>
</dbReference>
<dbReference type="SMART" id="SM00320">
    <property type="entry name" value="WD40"/>
    <property type="match status" value="4"/>
</dbReference>
<dbReference type="InterPro" id="IPR045151">
    <property type="entry name" value="DCAF8"/>
</dbReference>
<protein>
    <submittedName>
        <fullName evidence="3">Transcription factor WD40-like family</fullName>
    </submittedName>
</protein>
<sequence>MIVVEGSGLVRRIGLAGKLIGHEDWVNTIEFNRCGDRLVSGSDDMLWNVASKALVLSGHARNVRLGQVADNGNLQTIELGKHNGRVHKLAVEPGSPHMFYSCGEDGFVQRFDLRSNSSTKLFCCSTFTGTDNLFSSNILSLNSIIIDPRHPNYFYLGDCDQYARVYDIRKLPSNKDAPVETFCPKHLIKTREMQITGLSYSNTSKLLVSCNGELIYLFQKNMGLGPYPCSVARTCG</sequence>
<dbReference type="SUPFAM" id="SSF50978">
    <property type="entry name" value="WD40 repeat-like"/>
    <property type="match status" value="1"/>
</dbReference>
<evidence type="ECO:0000313" key="4">
    <source>
        <dbReference type="Proteomes" id="UP000215914"/>
    </source>
</evidence>
<dbReference type="Proteomes" id="UP000215914">
    <property type="component" value="Unassembled WGS sequence"/>
</dbReference>
<dbReference type="Gene3D" id="2.130.10.10">
    <property type="entry name" value="YVTN repeat-like/Quinoprotein amine dehydrogenase"/>
    <property type="match status" value="1"/>
</dbReference>
<dbReference type="Pfam" id="PF00400">
    <property type="entry name" value="WD40"/>
    <property type="match status" value="1"/>
</dbReference>
<evidence type="ECO:0000256" key="2">
    <source>
        <dbReference type="ARBA" id="ARBA00022737"/>
    </source>
</evidence>
<keyword evidence="4" id="KW-1185">Reference proteome</keyword>
<dbReference type="PANTHER" id="PTHR15574">
    <property type="entry name" value="WD REPEAT DOMAIN-CONTAINING FAMILY"/>
    <property type="match status" value="1"/>
</dbReference>
<dbReference type="EMBL" id="MNCJ02000332">
    <property type="protein sequence ID" value="KAF5757834.1"/>
    <property type="molecule type" value="Genomic_DNA"/>
</dbReference>